<feature type="domain" description="RING-type" evidence="6">
    <location>
        <begin position="244"/>
        <end position="269"/>
    </location>
</feature>
<dbReference type="PANTHER" id="PTHR45931:SF3">
    <property type="entry name" value="RING ZINC FINGER-CONTAINING PROTEIN"/>
    <property type="match status" value="1"/>
</dbReference>
<reference evidence="7 8" key="1">
    <citation type="submission" date="2016-01" db="EMBL/GenBank/DDBJ databases">
        <title>Genome sequence of the yeast Holleya sinecauda.</title>
        <authorList>
            <person name="Dietrich F.S."/>
        </authorList>
    </citation>
    <scope>NUCLEOTIDE SEQUENCE [LARGE SCALE GENOMIC DNA]</scope>
    <source>
        <strain evidence="7 8">ATCC 58844</strain>
    </source>
</reference>
<dbReference type="SUPFAM" id="SSF57850">
    <property type="entry name" value="RING/U-box"/>
    <property type="match status" value="1"/>
</dbReference>
<dbReference type="GO" id="GO:0006511">
    <property type="term" value="P:ubiquitin-dependent protein catabolic process"/>
    <property type="evidence" value="ECO:0007669"/>
    <property type="project" value="TreeGrafter"/>
</dbReference>
<evidence type="ECO:0000313" key="8">
    <source>
        <dbReference type="Proteomes" id="UP000243052"/>
    </source>
</evidence>
<dbReference type="RefSeq" id="XP_017985979.1">
    <property type="nucleotide sequence ID" value="XM_018130490.1"/>
</dbReference>
<dbReference type="STRING" id="45286.A0A109UWX3"/>
<evidence type="ECO:0000259" key="6">
    <source>
        <dbReference type="PROSITE" id="PS50089"/>
    </source>
</evidence>
<dbReference type="GeneID" id="28722183"/>
<organism evidence="7 8">
    <name type="scientific">Eremothecium sinecaudum</name>
    <dbReference type="NCBI Taxonomy" id="45286"/>
    <lineage>
        <taxon>Eukaryota</taxon>
        <taxon>Fungi</taxon>
        <taxon>Dikarya</taxon>
        <taxon>Ascomycota</taxon>
        <taxon>Saccharomycotina</taxon>
        <taxon>Saccharomycetes</taxon>
        <taxon>Saccharomycetales</taxon>
        <taxon>Saccharomycetaceae</taxon>
        <taxon>Eremothecium</taxon>
    </lineage>
</organism>
<evidence type="ECO:0000256" key="3">
    <source>
        <dbReference type="ARBA" id="ARBA00022833"/>
    </source>
</evidence>
<feature type="region of interest" description="Disordered" evidence="5">
    <location>
        <begin position="546"/>
        <end position="618"/>
    </location>
</feature>
<feature type="compositionally biased region" description="Low complexity" evidence="5">
    <location>
        <begin position="594"/>
        <end position="611"/>
    </location>
</feature>
<feature type="compositionally biased region" description="Polar residues" evidence="5">
    <location>
        <begin position="348"/>
        <end position="364"/>
    </location>
</feature>
<dbReference type="PANTHER" id="PTHR45931">
    <property type="entry name" value="SI:CH211-59O9.10"/>
    <property type="match status" value="1"/>
</dbReference>
<name>A0A109UWX3_9SACH</name>
<feature type="compositionally biased region" description="Polar residues" evidence="5">
    <location>
        <begin position="212"/>
        <end position="236"/>
    </location>
</feature>
<keyword evidence="8" id="KW-1185">Reference proteome</keyword>
<evidence type="ECO:0000256" key="2">
    <source>
        <dbReference type="ARBA" id="ARBA00022771"/>
    </source>
</evidence>
<dbReference type="GO" id="GO:0005634">
    <property type="term" value="C:nucleus"/>
    <property type="evidence" value="ECO:0007669"/>
    <property type="project" value="TreeGrafter"/>
</dbReference>
<feature type="compositionally biased region" description="Basic and acidic residues" evidence="5">
    <location>
        <begin position="368"/>
        <end position="378"/>
    </location>
</feature>
<feature type="compositionally biased region" description="Polar residues" evidence="5">
    <location>
        <begin position="490"/>
        <end position="519"/>
    </location>
</feature>
<feature type="region of interest" description="Disordered" evidence="5">
    <location>
        <begin position="9"/>
        <end position="48"/>
    </location>
</feature>
<dbReference type="AlphaFoldDB" id="A0A109UWX3"/>
<dbReference type="SMART" id="SM00184">
    <property type="entry name" value="RING"/>
    <property type="match status" value="1"/>
</dbReference>
<evidence type="ECO:0000256" key="1">
    <source>
        <dbReference type="ARBA" id="ARBA00022723"/>
    </source>
</evidence>
<feature type="region of interest" description="Disordered" evidence="5">
    <location>
        <begin position="490"/>
        <end position="523"/>
    </location>
</feature>
<keyword evidence="2 4" id="KW-0863">Zinc-finger</keyword>
<evidence type="ECO:0000313" key="7">
    <source>
        <dbReference type="EMBL" id="AMD18983.1"/>
    </source>
</evidence>
<feature type="compositionally biased region" description="Polar residues" evidence="5">
    <location>
        <begin position="9"/>
        <end position="22"/>
    </location>
</feature>
<dbReference type="EMBL" id="CP014242">
    <property type="protein sequence ID" value="AMD18983.1"/>
    <property type="molecule type" value="Genomic_DNA"/>
</dbReference>
<dbReference type="InterPro" id="IPR051834">
    <property type="entry name" value="RING_finger_E3_ligase"/>
</dbReference>
<dbReference type="Proteomes" id="UP000243052">
    <property type="component" value="Chromosome ii"/>
</dbReference>
<evidence type="ECO:0000256" key="4">
    <source>
        <dbReference type="PROSITE-ProRule" id="PRU00175"/>
    </source>
</evidence>
<protein>
    <submittedName>
        <fullName evidence="7">HBR082Cp</fullName>
    </submittedName>
</protein>
<dbReference type="GO" id="GO:0008270">
    <property type="term" value="F:zinc ion binding"/>
    <property type="evidence" value="ECO:0007669"/>
    <property type="project" value="UniProtKB-KW"/>
</dbReference>
<keyword evidence="1" id="KW-0479">Metal-binding</keyword>
<dbReference type="GO" id="GO:0061630">
    <property type="term" value="F:ubiquitin protein ligase activity"/>
    <property type="evidence" value="ECO:0007669"/>
    <property type="project" value="TreeGrafter"/>
</dbReference>
<dbReference type="InterPro" id="IPR013083">
    <property type="entry name" value="Znf_RING/FYVE/PHD"/>
</dbReference>
<feature type="region of interest" description="Disordered" evidence="5">
    <location>
        <begin position="178"/>
        <end position="236"/>
    </location>
</feature>
<dbReference type="OrthoDB" id="8062037at2759"/>
<sequence length="618" mass="66528">MVLTMQCLISNSNDSNHEGSINRNEEELHSTVEQADESVPGSADTGSRANTRNVTVAIQYSWLNEMRNLGEVLGGAGAEADITATRQGQGEGENGDTFVLSFTDVPDSTSNDRFQEVIGIAAQFALSRVARRFNLLRGLSKESFETLPLKKLNELDSDLCSICYDDFEEEESNILKRNNRDAEITSPDAKRQRRVDRSLPVAPEATEETGGRLTSTQDNVNSSSSHRPVAESEQTVYKHSPTELPCGHVFGRDCIFKWTQEHNSCPICRARIVENEGLNRSVQESPVVMDEFDRQSFERIRQLIYGENATAIGGGAGDGGITLQRHNVIVIRPDSSGLSPTADRPNDTDSNNLTDTFAPNSGTPGNEPLERSNNEDRNTTLPQPQLPNGVEALGVIPLALFSLAPSGIRTTGDAASASLNRSAAANATGTSQATGTSANTANVHTSANNGASTNTNTSNTINSTGPLPMNSEDINRLFDLIANLTGRIQPNRTNINPLADTSLTSQDANRSSGSGTSITGERFLQPAAGRFGLFDILGRRRRFRNQNNTAEESEPSTETQQTPPEGNRNLFSTGVASFRDGTGVRTVDFTGEIPQQTPSASTSSESNANDNESSRAGN</sequence>
<keyword evidence="3" id="KW-0862">Zinc</keyword>
<dbReference type="Gene3D" id="3.30.40.10">
    <property type="entry name" value="Zinc/RING finger domain, C3HC4 (zinc finger)"/>
    <property type="match status" value="1"/>
</dbReference>
<evidence type="ECO:0000256" key="5">
    <source>
        <dbReference type="SAM" id="MobiDB-lite"/>
    </source>
</evidence>
<accession>A0A109UWX3</accession>
<feature type="compositionally biased region" description="Low complexity" evidence="5">
    <location>
        <begin position="556"/>
        <end position="565"/>
    </location>
</feature>
<feature type="region of interest" description="Disordered" evidence="5">
    <location>
        <begin position="333"/>
        <end position="388"/>
    </location>
</feature>
<gene>
    <name evidence="7" type="ORF">AW171_hschr2514</name>
</gene>
<dbReference type="PROSITE" id="PS50089">
    <property type="entry name" value="ZF_RING_2"/>
    <property type="match status" value="1"/>
</dbReference>
<dbReference type="Pfam" id="PF13639">
    <property type="entry name" value="zf-RING_2"/>
    <property type="match status" value="1"/>
</dbReference>
<proteinExistence type="predicted"/>
<dbReference type="InterPro" id="IPR001841">
    <property type="entry name" value="Znf_RING"/>
</dbReference>
<feature type="region of interest" description="Disordered" evidence="5">
    <location>
        <begin position="427"/>
        <end position="461"/>
    </location>
</feature>